<evidence type="ECO:0000259" key="7">
    <source>
        <dbReference type="PROSITE" id="PS51061"/>
    </source>
</evidence>
<comment type="caution">
    <text evidence="8">The sequence shown here is derived from an EMBL/GenBank/DDBJ whole genome shotgun (WGS) entry which is preliminary data.</text>
</comment>
<evidence type="ECO:0000313" key="9">
    <source>
        <dbReference type="Proteomes" id="UP000236394"/>
    </source>
</evidence>
<dbReference type="HAMAP" id="MF_00867">
    <property type="entry name" value="KhpB"/>
    <property type="match status" value="1"/>
</dbReference>
<comment type="caution">
    <text evidence="6">Lacks conserved residue(s) required for the propagation of feature annotation.</text>
</comment>
<name>A0A2J8B040_9FIRM</name>
<dbReference type="Pfam" id="PF14804">
    <property type="entry name" value="Jag_N"/>
    <property type="match status" value="1"/>
</dbReference>
<dbReference type="AlphaFoldDB" id="A0A2J8B040"/>
<proteinExistence type="inferred from homology"/>
<evidence type="ECO:0000256" key="4">
    <source>
        <dbReference type="ARBA" id="ARBA00023186"/>
    </source>
</evidence>
<dbReference type="SMART" id="SM00322">
    <property type="entry name" value="KH"/>
    <property type="match status" value="1"/>
</dbReference>
<dbReference type="InterPro" id="IPR001374">
    <property type="entry name" value="R3H_dom"/>
</dbReference>
<dbReference type="SMART" id="SM01245">
    <property type="entry name" value="Jag_N"/>
    <property type="match status" value="1"/>
</dbReference>
<dbReference type="SMART" id="SM00393">
    <property type="entry name" value="R3H"/>
    <property type="match status" value="1"/>
</dbReference>
<dbReference type="SUPFAM" id="SSF82708">
    <property type="entry name" value="R3H domain"/>
    <property type="match status" value="1"/>
</dbReference>
<dbReference type="Gene3D" id="3.30.300.20">
    <property type="match status" value="1"/>
</dbReference>
<keyword evidence="1 6" id="KW-0963">Cytoplasm</keyword>
<dbReference type="PANTHER" id="PTHR35800">
    <property type="entry name" value="PROTEIN JAG"/>
    <property type="match status" value="1"/>
</dbReference>
<evidence type="ECO:0000256" key="5">
    <source>
        <dbReference type="ARBA" id="ARBA00023316"/>
    </source>
</evidence>
<evidence type="ECO:0000256" key="1">
    <source>
        <dbReference type="ARBA" id="ARBA00022490"/>
    </source>
</evidence>
<dbReference type="EMBL" id="NBZD01000004">
    <property type="protein sequence ID" value="PNH18132.1"/>
    <property type="molecule type" value="Genomic_DNA"/>
</dbReference>
<sequence length="232" mass="25463">MVNIMSVSVEKTGKTVTEAVDAALAELGMSIDEVVVEVLEEGVAPKDGAPYRPARVLVTAEDDKPRYYGDSVNQADHEDEETVAAIKSFVEQVTSAFALPCSVNITLNEDSIDVNIDGDNCGIIIGRGGETLSALQYLTSLVANRERENQVHVHLDVAGYRRRHESNLAAMARRAAAKVARYGRTFEMNPMTPADRRVIHFSLQNFRGVETYSEGEGAERRVIIAPVRKNND</sequence>
<dbReference type="InterPro" id="IPR038247">
    <property type="entry name" value="Jag_N_dom_sf"/>
</dbReference>
<dbReference type="Gene3D" id="3.30.30.80">
    <property type="entry name" value="probable RNA-binding protein from clostridium symbiosum atcc 14940"/>
    <property type="match status" value="1"/>
</dbReference>
<dbReference type="GO" id="GO:0071555">
    <property type="term" value="P:cell wall organization"/>
    <property type="evidence" value="ECO:0007669"/>
    <property type="project" value="UniProtKB-KW"/>
</dbReference>
<dbReference type="GO" id="GO:0009252">
    <property type="term" value="P:peptidoglycan biosynthetic process"/>
    <property type="evidence" value="ECO:0007669"/>
    <property type="project" value="UniProtKB-UniRule"/>
</dbReference>
<dbReference type="GO" id="GO:0005737">
    <property type="term" value="C:cytoplasm"/>
    <property type="evidence" value="ECO:0007669"/>
    <property type="project" value="UniProtKB-SubCell"/>
</dbReference>
<dbReference type="InterPro" id="IPR004087">
    <property type="entry name" value="KH_dom"/>
</dbReference>
<comment type="similarity">
    <text evidence="6">Belongs to the KhpB RNA-binding protein family.</text>
</comment>
<dbReference type="PANTHER" id="PTHR35800:SF1">
    <property type="entry name" value="RNA-BINDING PROTEIN KHPB"/>
    <property type="match status" value="1"/>
</dbReference>
<keyword evidence="2 6" id="KW-0694">RNA-binding</keyword>
<dbReference type="Proteomes" id="UP000236394">
    <property type="component" value="Unassembled WGS sequence"/>
</dbReference>
<dbReference type="InterPro" id="IPR032782">
    <property type="entry name" value="KhpB_N"/>
</dbReference>
<keyword evidence="3 6" id="KW-0133">Cell shape</keyword>
<reference evidence="9" key="1">
    <citation type="submission" date="2017-04" db="EMBL/GenBank/DDBJ databases">
        <authorList>
            <person name="Bumgarner R.E."/>
            <person name="Fredricks D.N."/>
            <person name="Srinivasan S."/>
        </authorList>
    </citation>
    <scope>NUCLEOTIDE SEQUENCE [LARGE SCALE GENOMIC DNA]</scope>
    <source>
        <strain evidence="9">KA00405</strain>
    </source>
</reference>
<organism evidence="8 9">
    <name type="scientific">Mageeibacillus indolicus</name>
    <dbReference type="NCBI Taxonomy" id="884684"/>
    <lineage>
        <taxon>Bacteria</taxon>
        <taxon>Bacillati</taxon>
        <taxon>Bacillota</taxon>
        <taxon>Clostridia</taxon>
        <taxon>Eubacteriales</taxon>
        <taxon>Oscillospiraceae</taxon>
        <taxon>Mageeibacillus</taxon>
    </lineage>
</organism>
<evidence type="ECO:0000256" key="2">
    <source>
        <dbReference type="ARBA" id="ARBA00022884"/>
    </source>
</evidence>
<feature type="domain" description="R3H" evidence="7">
    <location>
        <begin position="162"/>
        <end position="228"/>
    </location>
</feature>
<comment type="subcellular location">
    <subcellularLocation>
        <location evidence="6">Cytoplasm</location>
    </subcellularLocation>
</comment>
<comment type="subunit">
    <text evidence="6">Forms a complex with KhpA.</text>
</comment>
<keyword evidence="5 6" id="KW-0961">Cell wall biogenesis/degradation</keyword>
<gene>
    <name evidence="6" type="primary">khpB</name>
    <name evidence="6" type="synonym">eloR</name>
    <name evidence="8" type="ORF">B7R76_07340</name>
</gene>
<dbReference type="PROSITE" id="PS51061">
    <property type="entry name" value="R3H"/>
    <property type="match status" value="1"/>
</dbReference>
<keyword evidence="4 6" id="KW-0143">Chaperone</keyword>
<dbReference type="Pfam" id="PF01424">
    <property type="entry name" value="R3H"/>
    <property type="match status" value="1"/>
</dbReference>
<dbReference type="CDD" id="cd02414">
    <property type="entry name" value="KH-II_Jag"/>
    <property type="match status" value="1"/>
</dbReference>
<dbReference type="CDD" id="cd02644">
    <property type="entry name" value="R3H_jag"/>
    <property type="match status" value="1"/>
</dbReference>
<evidence type="ECO:0000313" key="8">
    <source>
        <dbReference type="EMBL" id="PNH18132.1"/>
    </source>
</evidence>
<dbReference type="InterPro" id="IPR015946">
    <property type="entry name" value="KH_dom-like_a/b"/>
</dbReference>
<evidence type="ECO:0000256" key="6">
    <source>
        <dbReference type="HAMAP-Rule" id="MF_00867"/>
    </source>
</evidence>
<dbReference type="InterPro" id="IPR036867">
    <property type="entry name" value="R3H_dom_sf"/>
</dbReference>
<comment type="function">
    <text evidence="6">A probable RNA chaperone. Forms a complex with KhpA which binds to cellular RNA and controls its expression. Plays a role in peptidoglycan (PG) homeostasis and cell length regulation.</text>
</comment>
<comment type="domain">
    <text evidence="6">Has an N-terminal Jag-N domain and 2 RNA-binding domains (KH and R3H).</text>
</comment>
<accession>A0A2J8B040</accession>
<dbReference type="InterPro" id="IPR038008">
    <property type="entry name" value="Jag_KH"/>
</dbReference>
<evidence type="ECO:0000256" key="3">
    <source>
        <dbReference type="ARBA" id="ARBA00022960"/>
    </source>
</evidence>
<dbReference type="InterPro" id="IPR039247">
    <property type="entry name" value="KhpB"/>
</dbReference>
<dbReference type="GO" id="GO:0008360">
    <property type="term" value="P:regulation of cell shape"/>
    <property type="evidence" value="ECO:0007669"/>
    <property type="project" value="UniProtKB-KW"/>
</dbReference>
<protein>
    <recommendedName>
        <fullName evidence="6">RNA-binding protein KhpB</fullName>
    </recommendedName>
    <alternativeName>
        <fullName evidence="6">RNA-binding protein EloR</fullName>
    </alternativeName>
</protein>
<dbReference type="Gene3D" id="3.30.1370.50">
    <property type="entry name" value="R3H-like domain"/>
    <property type="match status" value="1"/>
</dbReference>
<dbReference type="GO" id="GO:0003723">
    <property type="term" value="F:RNA binding"/>
    <property type="evidence" value="ECO:0007669"/>
    <property type="project" value="UniProtKB-UniRule"/>
</dbReference>
<dbReference type="NCBIfam" id="NF041568">
    <property type="entry name" value="Jag_EloR"/>
    <property type="match status" value="1"/>
</dbReference>
<dbReference type="InterPro" id="IPR034079">
    <property type="entry name" value="R3H_KhpB"/>
</dbReference>
<dbReference type="Pfam" id="PF13083">
    <property type="entry name" value="KH_KhpA-B"/>
    <property type="match status" value="1"/>
</dbReference>